<evidence type="ECO:0000313" key="2">
    <source>
        <dbReference type="Proteomes" id="UP000238095"/>
    </source>
</evidence>
<gene>
    <name evidence="1" type="ORF">CFBP3840_02973</name>
</gene>
<protein>
    <submittedName>
        <fullName evidence="1">Uncharacterized protein</fullName>
    </submittedName>
</protein>
<dbReference type="Proteomes" id="UP000238095">
    <property type="component" value="Chromosome 1"/>
</dbReference>
<sequence>MTTDLINDEGFDCFFSREEMLEQQCRLLIEETGQSWLEIKRARQSIAKLVQMNAQLYSDLTSLKKEHHRLRWELSEHLRLGGKEAGTQSNAYLGAYGRTSPE</sequence>
<reference evidence="1 2" key="1">
    <citation type="submission" date="2017-11" db="EMBL/GenBank/DDBJ databases">
        <authorList>
            <person name="Han C.G."/>
        </authorList>
    </citation>
    <scope>NUCLEOTIDE SEQUENCE [LARGE SCALE GENOMIC DNA]</scope>
    <source>
        <strain evidence="1">CFBP3840</strain>
    </source>
</reference>
<organism evidence="1 2">
    <name type="scientific">Pseudomonas syringae</name>
    <dbReference type="NCBI Taxonomy" id="317"/>
    <lineage>
        <taxon>Bacteria</taxon>
        <taxon>Pseudomonadati</taxon>
        <taxon>Pseudomonadota</taxon>
        <taxon>Gammaproteobacteria</taxon>
        <taxon>Pseudomonadales</taxon>
        <taxon>Pseudomonadaceae</taxon>
        <taxon>Pseudomonas</taxon>
    </lineage>
</organism>
<evidence type="ECO:0000313" key="1">
    <source>
        <dbReference type="EMBL" id="SOS40016.1"/>
    </source>
</evidence>
<name>A0A2K4WVZ1_PSESX</name>
<accession>A0A2K4WVZ1</accession>
<dbReference type="RefSeq" id="WP_004418393.1">
    <property type="nucleotide sequence ID" value="NZ_JAHARV010000001.1"/>
</dbReference>
<dbReference type="EMBL" id="LT963409">
    <property type="protein sequence ID" value="SOS40016.1"/>
    <property type="molecule type" value="Genomic_DNA"/>
</dbReference>
<dbReference type="AlphaFoldDB" id="A0A2K4WVZ1"/>
<proteinExistence type="predicted"/>